<dbReference type="AlphaFoldDB" id="A0A1H5UJH8"/>
<dbReference type="Proteomes" id="UP000236728">
    <property type="component" value="Unassembled WGS sequence"/>
</dbReference>
<sequence>MVTTNRRHTFGCPSYRRPGTSGRYQSVAHAVRADPITWKQETRGPERTFP</sequence>
<protein>
    <submittedName>
        <fullName evidence="2">Uncharacterized protein</fullName>
    </submittedName>
</protein>
<organism evidence="2 3">
    <name type="scientific">Bryocella elongata</name>
    <dbReference type="NCBI Taxonomy" id="863522"/>
    <lineage>
        <taxon>Bacteria</taxon>
        <taxon>Pseudomonadati</taxon>
        <taxon>Acidobacteriota</taxon>
        <taxon>Terriglobia</taxon>
        <taxon>Terriglobales</taxon>
        <taxon>Acidobacteriaceae</taxon>
        <taxon>Bryocella</taxon>
    </lineage>
</organism>
<name>A0A1H5UJH8_9BACT</name>
<evidence type="ECO:0000313" key="3">
    <source>
        <dbReference type="Proteomes" id="UP000236728"/>
    </source>
</evidence>
<keyword evidence="3" id="KW-1185">Reference proteome</keyword>
<dbReference type="EMBL" id="FNVA01000001">
    <property type="protein sequence ID" value="SEF75190.1"/>
    <property type="molecule type" value="Genomic_DNA"/>
</dbReference>
<gene>
    <name evidence="2" type="ORF">SAMN05421819_1056</name>
</gene>
<proteinExistence type="predicted"/>
<evidence type="ECO:0000313" key="2">
    <source>
        <dbReference type="EMBL" id="SEF75190.1"/>
    </source>
</evidence>
<feature type="region of interest" description="Disordered" evidence="1">
    <location>
        <begin position="1"/>
        <end position="23"/>
    </location>
</feature>
<accession>A0A1H5UJH8</accession>
<reference evidence="2 3" key="1">
    <citation type="submission" date="2016-10" db="EMBL/GenBank/DDBJ databases">
        <authorList>
            <person name="de Groot N.N."/>
        </authorList>
    </citation>
    <scope>NUCLEOTIDE SEQUENCE [LARGE SCALE GENOMIC DNA]</scope>
    <source>
        <strain evidence="2 3">DSM 22489</strain>
    </source>
</reference>
<evidence type="ECO:0000256" key="1">
    <source>
        <dbReference type="SAM" id="MobiDB-lite"/>
    </source>
</evidence>